<evidence type="ECO:0000313" key="1">
    <source>
        <dbReference type="EMBL" id="AWX93922.1"/>
    </source>
</evidence>
<reference evidence="1 2" key="1">
    <citation type="submission" date="2018-06" db="EMBL/GenBank/DDBJ databases">
        <title>Complete genome sequence of Paracoccus mutanolyticus strain RSP-02 isolated from cellulosic waste.</title>
        <authorList>
            <person name="Amrutha R.N."/>
            <person name="Shrivastav A."/>
            <person name="Buddana S.K."/>
            <person name="Deshpande U."/>
            <person name="Prakasham R.S."/>
        </authorList>
    </citation>
    <scope>NUCLEOTIDE SEQUENCE [LARGE SCALE GENOMIC DNA]</scope>
    <source>
        <strain evidence="1 2">RSP-02</strain>
    </source>
</reference>
<organism evidence="1 2">
    <name type="scientific">Paracoccus mutanolyticus</name>
    <dbReference type="NCBI Taxonomy" id="1499308"/>
    <lineage>
        <taxon>Bacteria</taxon>
        <taxon>Pseudomonadati</taxon>
        <taxon>Pseudomonadota</taxon>
        <taxon>Alphaproteobacteria</taxon>
        <taxon>Rhodobacterales</taxon>
        <taxon>Paracoccaceae</taxon>
        <taxon>Paracoccus</taxon>
    </lineage>
</organism>
<sequence>MRGPARLEKLVAALCAGEVGAVLCFAPIKPMRAPAATATCSNCAGVSTAQEMVIDGISFPLPAG</sequence>
<dbReference type="Proteomes" id="UP000249922">
    <property type="component" value="Chromosome"/>
</dbReference>
<evidence type="ECO:0000313" key="2">
    <source>
        <dbReference type="Proteomes" id="UP000249922"/>
    </source>
</evidence>
<accession>A0ABN5MB84</accession>
<name>A0ABN5MB84_9RHOB</name>
<dbReference type="EMBL" id="CP030239">
    <property type="protein sequence ID" value="AWX93922.1"/>
    <property type="molecule type" value="Genomic_DNA"/>
</dbReference>
<gene>
    <name evidence="1" type="ORF">DPM13_15555</name>
</gene>
<proteinExistence type="predicted"/>
<keyword evidence="2" id="KW-1185">Reference proteome</keyword>
<protein>
    <submittedName>
        <fullName evidence="1">Uncharacterized protein</fullName>
    </submittedName>
</protein>